<protein>
    <submittedName>
        <fullName evidence="1">Beta-1,3-galactosyltransferase 7-like</fullName>
    </submittedName>
</protein>
<sequence length="98" mass="11408">MKKSAIGGEVRRYSKRRNQERIMLKIEEVCEENKKSGTMMNNLNTVVTKIKDNKVAKYRRRLTCTKKASEPRGSASKLKDLQVIQLDRVERQLVDPPF</sequence>
<reference evidence="1 2" key="1">
    <citation type="journal article" date="2015" name="Proc. Natl. Acad. Sci. U.S.A.">
        <title>The resurrection genome of Boea hygrometrica: A blueprint for survival of dehydration.</title>
        <authorList>
            <person name="Xiao L."/>
            <person name="Yang G."/>
            <person name="Zhang L."/>
            <person name="Yang X."/>
            <person name="Zhao S."/>
            <person name="Ji Z."/>
            <person name="Zhou Q."/>
            <person name="Hu M."/>
            <person name="Wang Y."/>
            <person name="Chen M."/>
            <person name="Xu Y."/>
            <person name="Jin H."/>
            <person name="Xiao X."/>
            <person name="Hu G."/>
            <person name="Bao F."/>
            <person name="Hu Y."/>
            <person name="Wan P."/>
            <person name="Li L."/>
            <person name="Deng X."/>
            <person name="Kuang T."/>
            <person name="Xiang C."/>
            <person name="Zhu J.K."/>
            <person name="Oliver M.J."/>
            <person name="He Y."/>
        </authorList>
    </citation>
    <scope>NUCLEOTIDE SEQUENCE [LARGE SCALE GENOMIC DNA]</scope>
    <source>
        <strain evidence="2">cv. XS01</strain>
    </source>
</reference>
<dbReference type="Proteomes" id="UP000250235">
    <property type="component" value="Unassembled WGS sequence"/>
</dbReference>
<dbReference type="AlphaFoldDB" id="A0A2Z7CCX7"/>
<keyword evidence="1" id="KW-0328">Glycosyltransferase</keyword>
<accession>A0A2Z7CCX7</accession>
<proteinExistence type="predicted"/>
<name>A0A2Z7CCX7_9LAMI</name>
<organism evidence="1 2">
    <name type="scientific">Dorcoceras hygrometricum</name>
    <dbReference type="NCBI Taxonomy" id="472368"/>
    <lineage>
        <taxon>Eukaryota</taxon>
        <taxon>Viridiplantae</taxon>
        <taxon>Streptophyta</taxon>
        <taxon>Embryophyta</taxon>
        <taxon>Tracheophyta</taxon>
        <taxon>Spermatophyta</taxon>
        <taxon>Magnoliopsida</taxon>
        <taxon>eudicotyledons</taxon>
        <taxon>Gunneridae</taxon>
        <taxon>Pentapetalae</taxon>
        <taxon>asterids</taxon>
        <taxon>lamiids</taxon>
        <taxon>Lamiales</taxon>
        <taxon>Gesneriaceae</taxon>
        <taxon>Didymocarpoideae</taxon>
        <taxon>Trichosporeae</taxon>
        <taxon>Loxocarpinae</taxon>
        <taxon>Dorcoceras</taxon>
    </lineage>
</organism>
<gene>
    <name evidence="1" type="ORF">F511_34226</name>
</gene>
<keyword evidence="2" id="KW-1185">Reference proteome</keyword>
<evidence type="ECO:0000313" key="2">
    <source>
        <dbReference type="Proteomes" id="UP000250235"/>
    </source>
</evidence>
<dbReference type="EMBL" id="KQ999010">
    <property type="protein sequence ID" value="KZV42530.1"/>
    <property type="molecule type" value="Genomic_DNA"/>
</dbReference>
<keyword evidence="1" id="KW-0808">Transferase</keyword>
<dbReference type="GO" id="GO:0016757">
    <property type="term" value="F:glycosyltransferase activity"/>
    <property type="evidence" value="ECO:0007669"/>
    <property type="project" value="UniProtKB-KW"/>
</dbReference>
<evidence type="ECO:0000313" key="1">
    <source>
        <dbReference type="EMBL" id="KZV42530.1"/>
    </source>
</evidence>